<dbReference type="Proteomes" id="UP000533637">
    <property type="component" value="Unassembled WGS sequence"/>
</dbReference>
<dbReference type="InterPro" id="IPR018062">
    <property type="entry name" value="HTH_AraC-typ_CS"/>
</dbReference>
<sequence>MLNNPDLTLKMLAREVGKNATILSRYFNQQLGVRFSDYVTARRLDEAEVLLKDTDITVIEISELVGFQTSSTFYQAFNARHNLPPSQWRKKMNVEL</sequence>
<gene>
    <name evidence="5" type="ORF">GGQ57_003546</name>
</gene>
<name>A0ABR6KQ69_9BACT</name>
<accession>A0ABR6KQ69</accession>
<organism evidence="5 6">
    <name type="scientific">Parabacteroides faecis</name>
    <dbReference type="NCBI Taxonomy" id="1217282"/>
    <lineage>
        <taxon>Bacteria</taxon>
        <taxon>Pseudomonadati</taxon>
        <taxon>Bacteroidota</taxon>
        <taxon>Bacteroidia</taxon>
        <taxon>Bacteroidales</taxon>
        <taxon>Tannerellaceae</taxon>
        <taxon>Parabacteroides</taxon>
    </lineage>
</organism>
<dbReference type="SMART" id="SM00342">
    <property type="entry name" value="HTH_ARAC"/>
    <property type="match status" value="1"/>
</dbReference>
<dbReference type="InterPro" id="IPR009057">
    <property type="entry name" value="Homeodomain-like_sf"/>
</dbReference>
<dbReference type="EMBL" id="JACHOC010000007">
    <property type="protein sequence ID" value="MBB4623630.1"/>
    <property type="molecule type" value="Genomic_DNA"/>
</dbReference>
<keyword evidence="1" id="KW-0805">Transcription regulation</keyword>
<evidence type="ECO:0000256" key="3">
    <source>
        <dbReference type="ARBA" id="ARBA00023163"/>
    </source>
</evidence>
<dbReference type="RefSeq" id="WP_229801055.1">
    <property type="nucleotide sequence ID" value="NZ_BMPB01000008.1"/>
</dbReference>
<dbReference type="PANTHER" id="PTHR43280">
    <property type="entry name" value="ARAC-FAMILY TRANSCRIPTIONAL REGULATOR"/>
    <property type="match status" value="1"/>
</dbReference>
<evidence type="ECO:0000256" key="1">
    <source>
        <dbReference type="ARBA" id="ARBA00023015"/>
    </source>
</evidence>
<proteinExistence type="predicted"/>
<protein>
    <submittedName>
        <fullName evidence="5">AraC-like DNA-binding protein</fullName>
    </submittedName>
</protein>
<dbReference type="PROSITE" id="PS01124">
    <property type="entry name" value="HTH_ARAC_FAMILY_2"/>
    <property type="match status" value="1"/>
</dbReference>
<dbReference type="PROSITE" id="PS00041">
    <property type="entry name" value="HTH_ARAC_FAMILY_1"/>
    <property type="match status" value="1"/>
</dbReference>
<dbReference type="PANTHER" id="PTHR43280:SF2">
    <property type="entry name" value="HTH-TYPE TRANSCRIPTIONAL REGULATOR EXSA"/>
    <property type="match status" value="1"/>
</dbReference>
<reference evidence="5 6" key="1">
    <citation type="submission" date="2020-08" db="EMBL/GenBank/DDBJ databases">
        <title>Genomic Encyclopedia of Type Strains, Phase IV (KMG-IV): sequencing the most valuable type-strain genomes for metagenomic binning, comparative biology and taxonomic classification.</title>
        <authorList>
            <person name="Goeker M."/>
        </authorList>
    </citation>
    <scope>NUCLEOTIDE SEQUENCE [LARGE SCALE GENOMIC DNA]</scope>
    <source>
        <strain evidence="5 6">DSM 102983</strain>
    </source>
</reference>
<keyword evidence="3" id="KW-0804">Transcription</keyword>
<evidence type="ECO:0000256" key="2">
    <source>
        <dbReference type="ARBA" id="ARBA00023125"/>
    </source>
</evidence>
<feature type="domain" description="HTH araC/xylS-type" evidence="4">
    <location>
        <begin position="1"/>
        <end position="91"/>
    </location>
</feature>
<evidence type="ECO:0000313" key="6">
    <source>
        <dbReference type="Proteomes" id="UP000533637"/>
    </source>
</evidence>
<evidence type="ECO:0000259" key="4">
    <source>
        <dbReference type="PROSITE" id="PS01124"/>
    </source>
</evidence>
<dbReference type="SUPFAM" id="SSF46689">
    <property type="entry name" value="Homeodomain-like"/>
    <property type="match status" value="1"/>
</dbReference>
<dbReference type="Pfam" id="PF12833">
    <property type="entry name" value="HTH_18"/>
    <property type="match status" value="1"/>
</dbReference>
<dbReference type="Gene3D" id="1.10.10.60">
    <property type="entry name" value="Homeodomain-like"/>
    <property type="match status" value="2"/>
</dbReference>
<comment type="caution">
    <text evidence="5">The sequence shown here is derived from an EMBL/GenBank/DDBJ whole genome shotgun (WGS) entry which is preliminary data.</text>
</comment>
<evidence type="ECO:0000313" key="5">
    <source>
        <dbReference type="EMBL" id="MBB4623630.1"/>
    </source>
</evidence>
<keyword evidence="6" id="KW-1185">Reference proteome</keyword>
<keyword evidence="2" id="KW-0238">DNA-binding</keyword>
<dbReference type="InterPro" id="IPR018060">
    <property type="entry name" value="HTH_AraC"/>
</dbReference>